<dbReference type="EMBL" id="JAHKNI010000022">
    <property type="protein sequence ID" value="MBU3067533.1"/>
    <property type="molecule type" value="Genomic_DNA"/>
</dbReference>
<proteinExistence type="predicted"/>
<evidence type="ECO:0000313" key="2">
    <source>
        <dbReference type="EMBL" id="MBU3067533.1"/>
    </source>
</evidence>
<evidence type="ECO:0000256" key="1">
    <source>
        <dbReference type="SAM" id="Phobius"/>
    </source>
</evidence>
<feature type="transmembrane region" description="Helical" evidence="1">
    <location>
        <begin position="12"/>
        <end position="34"/>
    </location>
</feature>
<gene>
    <name evidence="2" type="ORF">KO481_39180</name>
</gene>
<dbReference type="Proteomes" id="UP000733379">
    <property type="component" value="Unassembled WGS sequence"/>
</dbReference>
<name>A0ABS6BB67_9NOCA</name>
<keyword evidence="1" id="KW-1133">Transmembrane helix</keyword>
<evidence type="ECO:0008006" key="4">
    <source>
        <dbReference type="Google" id="ProtNLM"/>
    </source>
</evidence>
<sequence>MIDRRQTSAPGYVRALGLWALLAGVLVMHIVALIPARMMHAGHVAGQSITTSAVAGSATAEDPAMPMAGRPGSAMASAVAARVISDTQPGTSLLGPARLGGSRAQPVTATALAGTHPSPPISSRAMAKAPRAIPDSDATTPSAAPAVPMRAMAGMGATHGCDCGGCGMTMAEMHACVFILTALTLLLGLALLGRISGRTADSARPAPRWLSRRARPPPWTMPSLAELSILRI</sequence>
<dbReference type="RefSeq" id="WP_215923608.1">
    <property type="nucleotide sequence ID" value="NZ_JAHKNI010000022.1"/>
</dbReference>
<keyword evidence="1" id="KW-0472">Membrane</keyword>
<accession>A0ABS6BB67</accession>
<evidence type="ECO:0000313" key="3">
    <source>
        <dbReference type="Proteomes" id="UP000733379"/>
    </source>
</evidence>
<feature type="transmembrane region" description="Helical" evidence="1">
    <location>
        <begin position="175"/>
        <end position="195"/>
    </location>
</feature>
<reference evidence="2 3" key="1">
    <citation type="submission" date="2021-06" db="EMBL/GenBank/DDBJ databases">
        <title>Actinomycetes sequencing.</title>
        <authorList>
            <person name="Shan Q."/>
        </authorList>
    </citation>
    <scope>NUCLEOTIDE SEQUENCE [LARGE SCALE GENOMIC DNA]</scope>
    <source>
        <strain evidence="2 3">NEAU-G5</strain>
    </source>
</reference>
<keyword evidence="3" id="KW-1185">Reference proteome</keyword>
<protein>
    <recommendedName>
        <fullName evidence="4">DUF2946 domain-containing protein</fullName>
    </recommendedName>
</protein>
<organism evidence="2 3">
    <name type="scientific">Nocardia albiluteola</name>
    <dbReference type="NCBI Taxonomy" id="2842303"/>
    <lineage>
        <taxon>Bacteria</taxon>
        <taxon>Bacillati</taxon>
        <taxon>Actinomycetota</taxon>
        <taxon>Actinomycetes</taxon>
        <taxon>Mycobacteriales</taxon>
        <taxon>Nocardiaceae</taxon>
        <taxon>Nocardia</taxon>
    </lineage>
</organism>
<keyword evidence="1" id="KW-0812">Transmembrane</keyword>
<comment type="caution">
    <text evidence="2">The sequence shown here is derived from an EMBL/GenBank/DDBJ whole genome shotgun (WGS) entry which is preliminary data.</text>
</comment>